<feature type="compositionally biased region" description="Polar residues" evidence="1">
    <location>
        <begin position="211"/>
        <end position="221"/>
    </location>
</feature>
<dbReference type="Proteomes" id="UP000472262">
    <property type="component" value="Unassembled WGS sequence"/>
</dbReference>
<feature type="region of interest" description="Disordered" evidence="1">
    <location>
        <begin position="78"/>
        <end position="226"/>
    </location>
</feature>
<protein>
    <submittedName>
        <fullName evidence="3">Specifically androgen-regulated gene protein-like</fullName>
    </submittedName>
</protein>
<feature type="compositionally biased region" description="Polar residues" evidence="1">
    <location>
        <begin position="118"/>
        <end position="133"/>
    </location>
</feature>
<organism evidence="3 4">
    <name type="scientific">Sinocyclocheilus grahami</name>
    <name type="common">Dianchi golden-line fish</name>
    <name type="synonym">Barbus grahami</name>
    <dbReference type="NCBI Taxonomy" id="75366"/>
    <lineage>
        <taxon>Eukaryota</taxon>
        <taxon>Metazoa</taxon>
        <taxon>Chordata</taxon>
        <taxon>Craniata</taxon>
        <taxon>Vertebrata</taxon>
        <taxon>Euteleostomi</taxon>
        <taxon>Actinopterygii</taxon>
        <taxon>Neopterygii</taxon>
        <taxon>Teleostei</taxon>
        <taxon>Ostariophysi</taxon>
        <taxon>Cypriniformes</taxon>
        <taxon>Cyprinidae</taxon>
        <taxon>Cyprininae</taxon>
        <taxon>Sinocyclocheilus</taxon>
    </lineage>
</organism>
<dbReference type="Ensembl" id="ENSSGRT00000007528.1">
    <property type="protein sequence ID" value="ENSSGRP00000006901.1"/>
    <property type="gene ID" value="ENSSGRG00000004718.1"/>
</dbReference>
<keyword evidence="4" id="KW-1185">Reference proteome</keyword>
<evidence type="ECO:0000313" key="4">
    <source>
        <dbReference type="Proteomes" id="UP000472262"/>
    </source>
</evidence>
<dbReference type="InterPro" id="IPR026152">
    <property type="entry name" value="SARG"/>
</dbReference>
<feature type="compositionally biased region" description="Basic and acidic residues" evidence="1">
    <location>
        <begin position="366"/>
        <end position="380"/>
    </location>
</feature>
<feature type="region of interest" description="Disordered" evidence="1">
    <location>
        <begin position="1"/>
        <end position="64"/>
    </location>
</feature>
<feature type="compositionally biased region" description="Basic and acidic residues" evidence="1">
    <location>
        <begin position="22"/>
        <end position="35"/>
    </location>
</feature>
<evidence type="ECO:0000313" key="2">
    <source>
        <dbReference type="Ensembl" id="ENSSGRP00000002239.1"/>
    </source>
</evidence>
<dbReference type="PANTHER" id="PTHR21555:SF0">
    <property type="entry name" value="SPECIFICALLY ANDROGEN-REGULATED GENE PROTEIN"/>
    <property type="match status" value="1"/>
</dbReference>
<sequence length="380" mass="41540">MFLEETIESLEVEDDSGLSNDEPDRPTNGMKDKTAQRTSIYQNKSDAHEDPNKAIGRDCKPSQKYLVPTPLLLASGNAKIVSKPMESSPKEAPPPEWIPQLPKMEPHVSGGSVKPTEATKSVSADPDTSSEPLSHNEVENLRKKVSMKKAPHLTPLMVAHHSAADKPMTPSPSSEHVPKEYSDPKSPPAVAPKPKKLPSNIIIKSHKDPGTTHSLLSQTERAQMDPQKIRMEALKKLGLLKNEEVETGHGVSPSHSPTFRAKKPQSLCNPTEPFQELSRLSESPVPGDVQLLADTLKHQDAKSREDRTQVELSPGQLRKSRDRPSSVGSTKDFGIGHHANDSTKSLNALPRSGISVMISPHGNNGENRREALKKLGLLRD</sequence>
<dbReference type="AlphaFoldDB" id="A0A672KBP2"/>
<dbReference type="OMA" id="KPANCNT"/>
<feature type="region of interest" description="Disordered" evidence="1">
    <location>
        <begin position="245"/>
        <end position="380"/>
    </location>
</feature>
<feature type="compositionally biased region" description="Basic and acidic residues" evidence="1">
    <location>
        <begin position="295"/>
        <end position="309"/>
    </location>
</feature>
<feature type="compositionally biased region" description="Basic and acidic residues" evidence="1">
    <location>
        <begin position="45"/>
        <end position="61"/>
    </location>
</feature>
<reference evidence="3" key="1">
    <citation type="submission" date="2025-05" db="UniProtKB">
        <authorList>
            <consortium name="Ensembl"/>
        </authorList>
    </citation>
    <scope>IDENTIFICATION</scope>
</reference>
<dbReference type="Ensembl" id="ENSSGRT00000002453.1">
    <property type="protein sequence ID" value="ENSSGRP00000002239.1"/>
    <property type="gene ID" value="ENSSGRG00000001395.1"/>
</dbReference>
<evidence type="ECO:0000256" key="1">
    <source>
        <dbReference type="SAM" id="MobiDB-lite"/>
    </source>
</evidence>
<dbReference type="Pfam" id="PF15385">
    <property type="entry name" value="SARG"/>
    <property type="match status" value="3"/>
</dbReference>
<proteinExistence type="predicted"/>
<name>A0A672KBP2_SINGR</name>
<accession>A0A672KBP2</accession>
<evidence type="ECO:0000313" key="3">
    <source>
        <dbReference type="Ensembl" id="ENSSGRP00000006901.1"/>
    </source>
</evidence>
<dbReference type="PANTHER" id="PTHR21555">
    <property type="entry name" value="SPECIFICALLY ANDROGEN-REGULATED GENE PROTEIN"/>
    <property type="match status" value="1"/>
</dbReference>
<feature type="compositionally biased region" description="Acidic residues" evidence="1">
    <location>
        <begin position="1"/>
        <end position="16"/>
    </location>
</feature>
<gene>
    <name evidence="3" type="primary">LOC107580327</name>
    <name evidence="2" type="synonym">LOC107575692</name>
</gene>